<sequence length="236" mass="26978">MERVALKCLSHGQKIPHWYLNESDWFRDLVARSNLSPLITASYRSVSKILVSCFVERWQPETNTFHMPFGEMSISLDDVATILGITVTGHYVAYHGRISYQDAHSLLVDTLGVDPNEANDELQQVRGQSVRLEWLRGRETAAPLQALQEQLDYMGADQVTWDPYCDVRQHHPFNQVAFYCGCVKCMDVVELYHPDRILRQFGRVQTIPSAPLSPIRAARGPTANAYQIAYQYFDQV</sequence>
<dbReference type="STRING" id="337451.A0A443PCS2"/>
<keyword evidence="3" id="KW-1185">Reference proteome</keyword>
<name>A0A443PCS2_9MAGN</name>
<evidence type="ECO:0000313" key="3">
    <source>
        <dbReference type="Proteomes" id="UP000283530"/>
    </source>
</evidence>
<evidence type="ECO:0000313" key="2">
    <source>
        <dbReference type="EMBL" id="RWR88577.1"/>
    </source>
</evidence>
<dbReference type="PANTHER" id="PTHR46033">
    <property type="entry name" value="PROTEIN MAIN-LIKE 2"/>
    <property type="match status" value="1"/>
</dbReference>
<dbReference type="GO" id="GO:0010073">
    <property type="term" value="P:meristem maintenance"/>
    <property type="evidence" value="ECO:0007669"/>
    <property type="project" value="InterPro"/>
</dbReference>
<feature type="domain" description="Aminotransferase-like plant mobile" evidence="1">
    <location>
        <begin position="41"/>
        <end position="135"/>
    </location>
</feature>
<evidence type="ECO:0000259" key="1">
    <source>
        <dbReference type="Pfam" id="PF10536"/>
    </source>
</evidence>
<dbReference type="PANTHER" id="PTHR46033:SF1">
    <property type="entry name" value="PROTEIN MAIN-LIKE 2"/>
    <property type="match status" value="1"/>
</dbReference>
<accession>A0A443PCS2</accession>
<dbReference type="OrthoDB" id="1746968at2759"/>
<dbReference type="InterPro" id="IPR019557">
    <property type="entry name" value="AminoTfrase-like_pln_mobile"/>
</dbReference>
<gene>
    <name evidence="2" type="ORF">CKAN_01760100</name>
</gene>
<dbReference type="AlphaFoldDB" id="A0A443PCS2"/>
<dbReference type="Proteomes" id="UP000283530">
    <property type="component" value="Unassembled WGS sequence"/>
</dbReference>
<dbReference type="InterPro" id="IPR044824">
    <property type="entry name" value="MAIN-like"/>
</dbReference>
<dbReference type="EMBL" id="QPKB01000007">
    <property type="protein sequence ID" value="RWR88577.1"/>
    <property type="molecule type" value="Genomic_DNA"/>
</dbReference>
<proteinExistence type="predicted"/>
<protein>
    <submittedName>
        <fullName evidence="2">Serine/threonine-protein phosphatase 7 long form</fullName>
    </submittedName>
</protein>
<organism evidence="2 3">
    <name type="scientific">Cinnamomum micranthum f. kanehirae</name>
    <dbReference type="NCBI Taxonomy" id="337451"/>
    <lineage>
        <taxon>Eukaryota</taxon>
        <taxon>Viridiplantae</taxon>
        <taxon>Streptophyta</taxon>
        <taxon>Embryophyta</taxon>
        <taxon>Tracheophyta</taxon>
        <taxon>Spermatophyta</taxon>
        <taxon>Magnoliopsida</taxon>
        <taxon>Magnoliidae</taxon>
        <taxon>Laurales</taxon>
        <taxon>Lauraceae</taxon>
        <taxon>Cinnamomum</taxon>
    </lineage>
</organism>
<comment type="caution">
    <text evidence="2">The sequence shown here is derived from an EMBL/GenBank/DDBJ whole genome shotgun (WGS) entry which is preliminary data.</text>
</comment>
<reference evidence="2 3" key="1">
    <citation type="journal article" date="2019" name="Nat. Plants">
        <title>Stout camphor tree genome fills gaps in understanding of flowering plant genome evolution.</title>
        <authorList>
            <person name="Chaw S.M."/>
            <person name="Liu Y.C."/>
            <person name="Wu Y.W."/>
            <person name="Wang H.Y."/>
            <person name="Lin C.I."/>
            <person name="Wu C.S."/>
            <person name="Ke H.M."/>
            <person name="Chang L.Y."/>
            <person name="Hsu C.Y."/>
            <person name="Yang H.T."/>
            <person name="Sudianto E."/>
            <person name="Hsu M.H."/>
            <person name="Wu K.P."/>
            <person name="Wang L.N."/>
            <person name="Leebens-Mack J.H."/>
            <person name="Tsai I.J."/>
        </authorList>
    </citation>
    <scope>NUCLEOTIDE SEQUENCE [LARGE SCALE GENOMIC DNA]</scope>
    <source>
        <strain evidence="3">cv. Chaw 1501</strain>
        <tissue evidence="2">Young leaves</tissue>
    </source>
</reference>
<dbReference type="Pfam" id="PF10536">
    <property type="entry name" value="PMD"/>
    <property type="match status" value="1"/>
</dbReference>